<evidence type="ECO:0000313" key="2">
    <source>
        <dbReference type="EMBL" id="MFD1945593.1"/>
    </source>
</evidence>
<dbReference type="Proteomes" id="UP001597351">
    <property type="component" value="Unassembled WGS sequence"/>
</dbReference>
<proteinExistence type="predicted"/>
<evidence type="ECO:0008006" key="4">
    <source>
        <dbReference type="Google" id="ProtNLM"/>
    </source>
</evidence>
<evidence type="ECO:0000313" key="3">
    <source>
        <dbReference type="Proteomes" id="UP001597351"/>
    </source>
</evidence>
<dbReference type="EMBL" id="JBHUGD010000001">
    <property type="protein sequence ID" value="MFD1945593.1"/>
    <property type="molecule type" value="Genomic_DNA"/>
</dbReference>
<dbReference type="RefSeq" id="WP_343915507.1">
    <property type="nucleotide sequence ID" value="NZ_BAAAJT010000002.1"/>
</dbReference>
<protein>
    <recommendedName>
        <fullName evidence="4">Lipoprotein</fullName>
    </recommendedName>
</protein>
<accession>A0ABW4TJL8</accession>
<feature type="compositionally biased region" description="Low complexity" evidence="1">
    <location>
        <begin position="47"/>
        <end position="61"/>
    </location>
</feature>
<gene>
    <name evidence="2" type="ORF">ACFSDE_02230</name>
</gene>
<name>A0ABW4TJL8_9ACTN</name>
<comment type="caution">
    <text evidence="2">The sequence shown here is derived from an EMBL/GenBank/DDBJ whole genome shotgun (WGS) entry which is preliminary data.</text>
</comment>
<feature type="region of interest" description="Disordered" evidence="1">
    <location>
        <begin position="32"/>
        <end position="63"/>
    </location>
</feature>
<reference evidence="3" key="1">
    <citation type="journal article" date="2019" name="Int. J. Syst. Evol. Microbiol.">
        <title>The Global Catalogue of Microorganisms (GCM) 10K type strain sequencing project: providing services to taxonomists for standard genome sequencing and annotation.</title>
        <authorList>
            <consortium name="The Broad Institute Genomics Platform"/>
            <consortium name="The Broad Institute Genome Sequencing Center for Infectious Disease"/>
            <person name="Wu L."/>
            <person name="Ma J."/>
        </authorList>
    </citation>
    <scope>NUCLEOTIDE SEQUENCE [LARGE SCALE GENOMIC DNA]</scope>
    <source>
        <strain evidence="3">CGMCC 1.12477</strain>
    </source>
</reference>
<keyword evidence="3" id="KW-1185">Reference proteome</keyword>
<evidence type="ECO:0000256" key="1">
    <source>
        <dbReference type="SAM" id="MobiDB-lite"/>
    </source>
</evidence>
<sequence length="178" mass="18453">MPASPPLRTSRRRVLTASAVLAPVVLGTAGCDVVAPVPEPSGEDRSTPTATPSDTTGAGADADADEQLVERVADDVARTLALVESAGRGRPSVRRSLRGVARTHRAHLDELVDSRPTTRRVRVGGDDAAALRRTRTAEQRLQRRLAEAAVDARSGPLGALLASMAAAIAQQLATGALA</sequence>
<organism evidence="2 3">
    <name type="scientific">Nocardioides aestuarii</name>
    <dbReference type="NCBI Taxonomy" id="252231"/>
    <lineage>
        <taxon>Bacteria</taxon>
        <taxon>Bacillati</taxon>
        <taxon>Actinomycetota</taxon>
        <taxon>Actinomycetes</taxon>
        <taxon>Propionibacteriales</taxon>
        <taxon>Nocardioidaceae</taxon>
        <taxon>Nocardioides</taxon>
    </lineage>
</organism>